<dbReference type="EMBL" id="QJJR01000017">
    <property type="protein sequence ID" value="PXW87169.1"/>
    <property type="molecule type" value="Genomic_DNA"/>
</dbReference>
<gene>
    <name evidence="1" type="ORF">DES38_1177</name>
</gene>
<sequence length="72" mass="8354">METLNDSMDTEHQNHIKSLLFMIADKIGYNNYYWAIKDDERVSHTDDGTINVADDVKVELLKLLIEDLQLSN</sequence>
<comment type="caution">
    <text evidence="1">The sequence shown here is derived from an EMBL/GenBank/DDBJ whole genome shotgun (WGS) entry which is preliminary data.</text>
</comment>
<evidence type="ECO:0000313" key="1">
    <source>
        <dbReference type="EMBL" id="PXW87169.1"/>
    </source>
</evidence>
<name>A0A2V3WEB5_9BACI</name>
<reference evidence="1 2" key="1">
    <citation type="submission" date="2018-05" db="EMBL/GenBank/DDBJ databases">
        <title>Genomic Encyclopedia of Type Strains, Phase IV (KMG-IV): sequencing the most valuable type-strain genomes for metagenomic binning, comparative biology and taxonomic classification.</title>
        <authorList>
            <person name="Goeker M."/>
        </authorList>
    </citation>
    <scope>NUCLEOTIDE SEQUENCE [LARGE SCALE GENOMIC DNA]</scope>
    <source>
        <strain evidence="1 2">DSM 22440</strain>
    </source>
</reference>
<protein>
    <submittedName>
        <fullName evidence="1">Uncharacterized protein</fullName>
    </submittedName>
</protein>
<accession>A0A2V3WEB5</accession>
<evidence type="ECO:0000313" key="2">
    <source>
        <dbReference type="Proteomes" id="UP000247922"/>
    </source>
</evidence>
<dbReference type="Proteomes" id="UP000247922">
    <property type="component" value="Unassembled WGS sequence"/>
</dbReference>
<dbReference type="RefSeq" id="WP_110252130.1">
    <property type="nucleotide sequence ID" value="NZ_QJJR01000017.1"/>
</dbReference>
<organism evidence="1 2">
    <name type="scientific">Streptohalobacillus salinus</name>
    <dbReference type="NCBI Taxonomy" id="621096"/>
    <lineage>
        <taxon>Bacteria</taxon>
        <taxon>Bacillati</taxon>
        <taxon>Bacillota</taxon>
        <taxon>Bacilli</taxon>
        <taxon>Bacillales</taxon>
        <taxon>Bacillaceae</taxon>
        <taxon>Streptohalobacillus</taxon>
    </lineage>
</organism>
<dbReference type="AlphaFoldDB" id="A0A2V3WEB5"/>
<proteinExistence type="predicted"/>
<keyword evidence="2" id="KW-1185">Reference proteome</keyword>